<dbReference type="Proteomes" id="UP001638806">
    <property type="component" value="Unassembled WGS sequence"/>
</dbReference>
<keyword evidence="2" id="KW-1185">Reference proteome</keyword>
<evidence type="ECO:0000313" key="2">
    <source>
        <dbReference type="Proteomes" id="UP001638806"/>
    </source>
</evidence>
<gene>
    <name evidence="1" type="ORF">ACCO45_006994</name>
</gene>
<organism evidence="1 2">
    <name type="scientific">Purpureocillium lilacinum</name>
    <name type="common">Paecilomyces lilacinus</name>
    <dbReference type="NCBI Taxonomy" id="33203"/>
    <lineage>
        <taxon>Eukaryota</taxon>
        <taxon>Fungi</taxon>
        <taxon>Dikarya</taxon>
        <taxon>Ascomycota</taxon>
        <taxon>Pezizomycotina</taxon>
        <taxon>Sordariomycetes</taxon>
        <taxon>Hypocreomycetidae</taxon>
        <taxon>Hypocreales</taxon>
        <taxon>Ophiocordycipitaceae</taxon>
        <taxon>Purpureocillium</taxon>
    </lineage>
</organism>
<name>A0ACC4DSI0_PURLI</name>
<dbReference type="EMBL" id="JBGNUJ010000006">
    <property type="protein sequence ID" value="KAL3958832.1"/>
    <property type="molecule type" value="Genomic_DNA"/>
</dbReference>
<comment type="caution">
    <text evidence="1">The sequence shown here is derived from an EMBL/GenBank/DDBJ whole genome shotgun (WGS) entry which is preliminary data.</text>
</comment>
<sequence>MQPATVSRRRNGAKDDAMRRRNLYRLPGRSLEKGPHQQQWGEIQPVSHRRFRSSSAGASSVPNSGRGRGSHRSQADPCCSHTPPHARQMSIPWRYLVAARPPPDVC</sequence>
<evidence type="ECO:0000313" key="1">
    <source>
        <dbReference type="EMBL" id="KAL3958832.1"/>
    </source>
</evidence>
<accession>A0ACC4DSI0</accession>
<reference evidence="1" key="1">
    <citation type="submission" date="2024-12" db="EMBL/GenBank/DDBJ databases">
        <title>Comparative genomics and development of molecular markers within Purpureocillium lilacinum and among Purpureocillium species.</title>
        <authorList>
            <person name="Yeh Z.-Y."/>
            <person name="Ni N.-T."/>
            <person name="Lo P.-H."/>
            <person name="Mushyakhwo K."/>
            <person name="Lin C.-F."/>
            <person name="Nai Y.-S."/>
        </authorList>
    </citation>
    <scope>NUCLEOTIDE SEQUENCE</scope>
    <source>
        <strain evidence="1">NCHU-NPUST-175</strain>
    </source>
</reference>
<proteinExistence type="predicted"/>
<protein>
    <submittedName>
        <fullName evidence="1">Uncharacterized protein</fullName>
    </submittedName>
</protein>